<dbReference type="EMBL" id="MWQY01000001">
    <property type="protein sequence ID" value="ORC38244.1"/>
    <property type="molecule type" value="Genomic_DNA"/>
</dbReference>
<gene>
    <name evidence="2" type="ORF">B4O97_00360</name>
</gene>
<sequence length="529" mass="57278">MMHTRNLFLLLILPLLSFSLFTQETPQDSEPDVELPELSLSFEDVFGEDLPLVELQLEEALAPGLPELSEPEGVLQVRPHSIDLPSPVFDALPYGSDSAPLYGRGYIGLGSSNSLMGEIEIATLGADPGFGLSYSHSSLDGFGGNSPGEGYTFRREEARVKVDYSGTGADAFFSGSFIEEERGLQGESPFSSTLYRTMGAEGGYELPPDRGWYGGPGFDVSGAYQNLSGTSPEDTSHFTLSPVMRGGYAWSSFMLGAEGRYSFRSGSEGDYIQYLRLDLNAEGDLSPRVGFIAEAGVAYIVDGDVRFPFSLLLSAGLSENVSMEASGGYYHSLGDYAALLSMYPFLRIPEEPLAAEEGWEGDLSLRLRLGHDLYLRLGSSLTAGTRYRAGDAPEPASSLLPVAEKDVRELGPRGNLEFPLGKTFFGSFSAGLRYDYEESSMEAFDVGLGVESEGLTSRLGLRLQGDWDLSDNDQTPVLGSEVWYEPLESIRFILGIDDALGLLDTGGRKDDSGLEVPGFVIRFATEISL</sequence>
<dbReference type="RefSeq" id="WP_083047182.1">
    <property type="nucleotide sequence ID" value="NZ_MWQY01000001.1"/>
</dbReference>
<keyword evidence="3" id="KW-1185">Reference proteome</keyword>
<name>A0A1Y1S3Y1_9SPIO</name>
<accession>A0A1Y1S3Y1</accession>
<dbReference type="OrthoDB" id="366411at2"/>
<keyword evidence="1" id="KW-0732">Signal</keyword>
<dbReference type="Proteomes" id="UP000192343">
    <property type="component" value="Unassembled WGS sequence"/>
</dbReference>
<proteinExistence type="predicted"/>
<feature type="chain" id="PRO_5010993708" description="TonB-dependent receptor-like beta-barrel domain-containing protein" evidence="1">
    <location>
        <begin position="23"/>
        <end position="529"/>
    </location>
</feature>
<reference evidence="2 3" key="1">
    <citation type="submission" date="2017-03" db="EMBL/GenBank/DDBJ databases">
        <title>Draft Genome sequence of Marispirochaeta sp. strain JC444.</title>
        <authorList>
            <person name="Shivani Y."/>
            <person name="Subhash Y."/>
            <person name="Sasikala C."/>
            <person name="Ramana C."/>
        </authorList>
    </citation>
    <scope>NUCLEOTIDE SEQUENCE [LARGE SCALE GENOMIC DNA]</scope>
    <source>
        <strain evidence="2 3">JC444</strain>
    </source>
</reference>
<dbReference type="AlphaFoldDB" id="A0A1Y1S3Y1"/>
<evidence type="ECO:0000256" key="1">
    <source>
        <dbReference type="SAM" id="SignalP"/>
    </source>
</evidence>
<evidence type="ECO:0000313" key="3">
    <source>
        <dbReference type="Proteomes" id="UP000192343"/>
    </source>
</evidence>
<feature type="signal peptide" evidence="1">
    <location>
        <begin position="1"/>
        <end position="22"/>
    </location>
</feature>
<organism evidence="2 3">
    <name type="scientific">Marispirochaeta aestuarii</name>
    <dbReference type="NCBI Taxonomy" id="1963862"/>
    <lineage>
        <taxon>Bacteria</taxon>
        <taxon>Pseudomonadati</taxon>
        <taxon>Spirochaetota</taxon>
        <taxon>Spirochaetia</taxon>
        <taxon>Spirochaetales</taxon>
        <taxon>Spirochaetaceae</taxon>
        <taxon>Marispirochaeta</taxon>
    </lineage>
</organism>
<evidence type="ECO:0000313" key="2">
    <source>
        <dbReference type="EMBL" id="ORC38244.1"/>
    </source>
</evidence>
<dbReference type="STRING" id="1963862.B4O97_00360"/>
<comment type="caution">
    <text evidence="2">The sequence shown here is derived from an EMBL/GenBank/DDBJ whole genome shotgun (WGS) entry which is preliminary data.</text>
</comment>
<protein>
    <recommendedName>
        <fullName evidence="4">TonB-dependent receptor-like beta-barrel domain-containing protein</fullName>
    </recommendedName>
</protein>
<evidence type="ECO:0008006" key="4">
    <source>
        <dbReference type="Google" id="ProtNLM"/>
    </source>
</evidence>